<gene>
    <name evidence="2" type="ORF">OJ254_00765</name>
</gene>
<reference evidence="2" key="1">
    <citation type="submission" date="2022-11" db="EMBL/GenBank/DDBJ databases">
        <title>Identification and genomic analyses of a novel endophytic actinobacterium Streptomyces endophytica sp. nov. with potential for biocontrol of Yam anthracnose.</title>
        <authorList>
            <person name="Huang X."/>
        </authorList>
    </citation>
    <scope>NUCLEOTIDE SEQUENCE</scope>
    <source>
        <strain evidence="2">HNM0140</strain>
    </source>
</reference>
<keyword evidence="3" id="KW-1185">Reference proteome</keyword>
<feature type="compositionally biased region" description="Polar residues" evidence="1">
    <location>
        <begin position="191"/>
        <end position="200"/>
    </location>
</feature>
<evidence type="ECO:0000313" key="2">
    <source>
        <dbReference type="EMBL" id="UZJ29293.1"/>
    </source>
</evidence>
<dbReference type="SUPFAM" id="SSF52540">
    <property type="entry name" value="P-loop containing nucleoside triphosphate hydrolases"/>
    <property type="match status" value="1"/>
</dbReference>
<dbReference type="InterPro" id="IPR027417">
    <property type="entry name" value="P-loop_NTPase"/>
</dbReference>
<name>A0ABY6P670_9ACTN</name>
<evidence type="ECO:0000256" key="1">
    <source>
        <dbReference type="SAM" id="MobiDB-lite"/>
    </source>
</evidence>
<feature type="region of interest" description="Disordered" evidence="1">
    <location>
        <begin position="185"/>
        <end position="257"/>
    </location>
</feature>
<feature type="compositionally biased region" description="Low complexity" evidence="1">
    <location>
        <begin position="210"/>
        <end position="227"/>
    </location>
</feature>
<dbReference type="EMBL" id="CP110636">
    <property type="protein sequence ID" value="UZJ29293.1"/>
    <property type="molecule type" value="Genomic_DNA"/>
</dbReference>
<evidence type="ECO:0008006" key="4">
    <source>
        <dbReference type="Google" id="ProtNLM"/>
    </source>
</evidence>
<sequence length="257" mass="27861">MSASDEGNARTAGYAPHPYIGGRTAVLRALSAWRMRWPGAPRVIVLTGNPGSGRSRLITGFLMMCDPDYRKQLPLDELDPATVPPDLPPPAVPGPEGRTAAQVLWLIADHFGLRAGRTEDVFTELAAREETVTVVVPDVDRAGPVRAAQEPARLVREVLAPLAAVETVQLLADVPRELAAELAGRCRPGRSRSSISTRPSGPTPQDWCCTPRPRSTRAPAPRNSRTPPTRRPAGRSPRRWPDARRAAGSPSSWRCSR</sequence>
<dbReference type="RefSeq" id="WP_265360840.1">
    <property type="nucleotide sequence ID" value="NZ_CP110636.1"/>
</dbReference>
<organism evidence="2 3">
    <name type="scientific">Streptomyces endophytica</name>
    <dbReference type="NCBI Taxonomy" id="2991496"/>
    <lineage>
        <taxon>Bacteria</taxon>
        <taxon>Bacillati</taxon>
        <taxon>Actinomycetota</taxon>
        <taxon>Actinomycetes</taxon>
        <taxon>Kitasatosporales</taxon>
        <taxon>Streptomycetaceae</taxon>
        <taxon>Streptomyces</taxon>
    </lineage>
</organism>
<dbReference type="Proteomes" id="UP001164959">
    <property type="component" value="Chromosome"/>
</dbReference>
<proteinExistence type="predicted"/>
<evidence type="ECO:0000313" key="3">
    <source>
        <dbReference type="Proteomes" id="UP001164959"/>
    </source>
</evidence>
<accession>A0ABY6P670</accession>
<protein>
    <recommendedName>
        <fullName evidence="4">ATP-binding protein</fullName>
    </recommendedName>
</protein>